<gene>
    <name evidence="1" type="ORF">IAD15_10395</name>
</gene>
<accession>A0A9D1HS29</accession>
<reference evidence="1" key="2">
    <citation type="journal article" date="2021" name="PeerJ">
        <title>Extensive microbial diversity within the chicken gut microbiome revealed by metagenomics and culture.</title>
        <authorList>
            <person name="Gilroy R."/>
            <person name="Ravi A."/>
            <person name="Getino M."/>
            <person name="Pursley I."/>
            <person name="Horton D.L."/>
            <person name="Alikhan N.F."/>
            <person name="Baker D."/>
            <person name="Gharbi K."/>
            <person name="Hall N."/>
            <person name="Watson M."/>
            <person name="Adriaenssens E.M."/>
            <person name="Foster-Nyarko E."/>
            <person name="Jarju S."/>
            <person name="Secka A."/>
            <person name="Antonio M."/>
            <person name="Oren A."/>
            <person name="Chaudhuri R.R."/>
            <person name="La Ragione R."/>
            <person name="Hildebrand F."/>
            <person name="Pallen M.J."/>
        </authorList>
    </citation>
    <scope>NUCLEOTIDE SEQUENCE</scope>
    <source>
        <strain evidence="1">CHK195-11698</strain>
    </source>
</reference>
<protein>
    <recommendedName>
        <fullName evidence="3">DUF1868 domain-containing protein</fullName>
    </recommendedName>
</protein>
<organism evidence="1 2">
    <name type="scientific">Candidatus Fimiplasma intestinipullorum</name>
    <dbReference type="NCBI Taxonomy" id="2840825"/>
    <lineage>
        <taxon>Bacteria</taxon>
        <taxon>Bacillati</taxon>
        <taxon>Bacillota</taxon>
        <taxon>Clostridia</taxon>
        <taxon>Eubacteriales</taxon>
        <taxon>Candidatus Fimiplasma</taxon>
    </lineage>
</organism>
<comment type="caution">
    <text evidence="1">The sequence shown here is derived from an EMBL/GenBank/DDBJ whole genome shotgun (WGS) entry which is preliminary data.</text>
</comment>
<dbReference type="InterPro" id="IPR009097">
    <property type="entry name" value="Cyclic_Pdiesterase"/>
</dbReference>
<proteinExistence type="predicted"/>
<reference evidence="1" key="1">
    <citation type="submission" date="2020-10" db="EMBL/GenBank/DDBJ databases">
        <authorList>
            <person name="Gilroy R."/>
        </authorList>
    </citation>
    <scope>NUCLEOTIDE SEQUENCE</scope>
    <source>
        <strain evidence="1">CHK195-11698</strain>
    </source>
</reference>
<evidence type="ECO:0008006" key="3">
    <source>
        <dbReference type="Google" id="ProtNLM"/>
    </source>
</evidence>
<evidence type="ECO:0000313" key="1">
    <source>
        <dbReference type="EMBL" id="HIU14459.1"/>
    </source>
</evidence>
<dbReference type="Proteomes" id="UP000824175">
    <property type="component" value="Unassembled WGS sequence"/>
</dbReference>
<dbReference type="EMBL" id="DVMJ01000091">
    <property type="protein sequence ID" value="HIU14459.1"/>
    <property type="molecule type" value="Genomic_DNA"/>
</dbReference>
<evidence type="ECO:0000313" key="2">
    <source>
        <dbReference type="Proteomes" id="UP000824175"/>
    </source>
</evidence>
<sequence length="229" mass="26482">MPESLDAYRKRTQFMWNSLPLNSSLDTPESLNLKVNPDGSFRPFYGDTILYTLDKHSIAWLQHIQDILYERCGHALSSRIDPATFHITLHDLTSRSQAMPEEMKTNQTHAFDIIQAIQASSKHAQTIVSKCLFNMVNTSITMGFEPLTDEDCLVLTKSYEEFQRIVPLSYPLTLHVTLAYYKPGQYDQQLIDVLQCLFMTTNHPSHVIKLTNDHLTYATFHSMNHYIFY</sequence>
<dbReference type="Gene3D" id="3.90.1140.10">
    <property type="entry name" value="Cyclic phosphodiesterase"/>
    <property type="match status" value="1"/>
</dbReference>
<dbReference type="AlphaFoldDB" id="A0A9D1HS29"/>
<dbReference type="SUPFAM" id="SSF55144">
    <property type="entry name" value="LigT-like"/>
    <property type="match status" value="1"/>
</dbReference>
<name>A0A9D1HS29_9FIRM</name>